<evidence type="ECO:0000256" key="5">
    <source>
        <dbReference type="ARBA" id="ARBA00022519"/>
    </source>
</evidence>
<keyword evidence="9" id="KW-0406">Ion transport</keyword>
<evidence type="ECO:0000256" key="4">
    <source>
        <dbReference type="ARBA" id="ARBA00022475"/>
    </source>
</evidence>
<dbReference type="InterPro" id="IPR002523">
    <property type="entry name" value="MgTranspt_CorA/ZnTranspt_ZntB"/>
</dbReference>
<sequence>MQQGGAVAVEHALGMSGGAAGVAQRRGGVFVERRPGVVGRLAGEQRIEAEQPGNGLRQIGRQRVGVAQRDPVLHPGAACGDGLDDGREAQVEAQGAVVGMVDDPGDLVRMQPRVDGVQDAFAARHAVIQLEVPVAVPGQGADPVLRLQPQGVERIGALPGARVRLRIGGAMDVAFDPARHDFGVAVIAGGEVEQAGNQQGVVLHQSAHGGLLVVMSCHGLLHLMGAQIDVVPEFTTICDHCPAAMPYRQPHPLRTSPMTAPVSVLASGQSGLICGYLFDAQGQGQPLDLQQAGRWLHDEAPADGAFVWLHFNAANVTAEKWLQANLEQAGHCFEALREGVRSTRLEVVEQTLVAVVNDVVYDFAQRESLQVATLWMSVERRRVISVRLHPLRAIDRLRIAVKAGERFTSPLALVDHLLRDQADVLIAILRNTAGKVDAVEDHLHAGRLGRRRVQLGALRRDLLRLQRLLAPEPAAMFRLLNRPPASLGPQDWEELRHSTEEFSLVLRDLAAQQDRIKMLQEEIAAGIEERTGRTLFVLTAVTVMALPMNIIAGLFGMNVGGIPFSDDKAGFWTMVGVVLVVSGFIGWLLFRNGGD</sequence>
<evidence type="ECO:0000256" key="6">
    <source>
        <dbReference type="ARBA" id="ARBA00022692"/>
    </source>
</evidence>
<dbReference type="PANTHER" id="PTHR46494:SF3">
    <property type="entry name" value="ZINC TRANSPORT PROTEIN ZNTB"/>
    <property type="match status" value="1"/>
</dbReference>
<dbReference type="GO" id="GO:0050897">
    <property type="term" value="F:cobalt ion binding"/>
    <property type="evidence" value="ECO:0007669"/>
    <property type="project" value="TreeGrafter"/>
</dbReference>
<protein>
    <submittedName>
        <fullName evidence="12">Zinc transport protein ZntB</fullName>
    </submittedName>
</protein>
<evidence type="ECO:0000256" key="2">
    <source>
        <dbReference type="ARBA" id="ARBA00009765"/>
    </source>
</evidence>
<proteinExistence type="inferred from homology"/>
<evidence type="ECO:0000256" key="9">
    <source>
        <dbReference type="ARBA" id="ARBA00023065"/>
    </source>
</evidence>
<dbReference type="InterPro" id="IPR045861">
    <property type="entry name" value="CorA_cytoplasmic_dom"/>
</dbReference>
<comment type="similarity">
    <text evidence="2">Belongs to the CorA metal ion transporter (MIT) (TC 1.A.35) family.</text>
</comment>
<evidence type="ECO:0000256" key="1">
    <source>
        <dbReference type="ARBA" id="ARBA00004651"/>
    </source>
</evidence>
<dbReference type="EMBL" id="MLJW01001833">
    <property type="protein sequence ID" value="OIQ76571.1"/>
    <property type="molecule type" value="Genomic_DNA"/>
</dbReference>
<dbReference type="InterPro" id="IPR045863">
    <property type="entry name" value="CorA_TM1_TM2"/>
</dbReference>
<dbReference type="SUPFAM" id="SSF143865">
    <property type="entry name" value="CorA soluble domain-like"/>
    <property type="match status" value="1"/>
</dbReference>
<evidence type="ECO:0000256" key="10">
    <source>
        <dbReference type="ARBA" id="ARBA00023136"/>
    </source>
</evidence>
<keyword evidence="8 11" id="KW-1133">Transmembrane helix</keyword>
<feature type="transmembrane region" description="Helical" evidence="11">
    <location>
        <begin position="569"/>
        <end position="590"/>
    </location>
</feature>
<comment type="caution">
    <text evidence="12">The sequence shown here is derived from an EMBL/GenBank/DDBJ whole genome shotgun (WGS) entry which is preliminary data.</text>
</comment>
<dbReference type="GO" id="GO:0015087">
    <property type="term" value="F:cobalt ion transmembrane transporter activity"/>
    <property type="evidence" value="ECO:0007669"/>
    <property type="project" value="TreeGrafter"/>
</dbReference>
<keyword evidence="3" id="KW-0813">Transport</keyword>
<comment type="subcellular location">
    <subcellularLocation>
        <location evidence="1">Cell membrane</location>
        <topology evidence="1">Multi-pass membrane protein</topology>
    </subcellularLocation>
</comment>
<feature type="transmembrane region" description="Helical" evidence="11">
    <location>
        <begin position="535"/>
        <end position="557"/>
    </location>
</feature>
<dbReference type="CDD" id="cd12834">
    <property type="entry name" value="ZntB_u1"/>
    <property type="match status" value="1"/>
</dbReference>
<evidence type="ECO:0000256" key="8">
    <source>
        <dbReference type="ARBA" id="ARBA00022989"/>
    </source>
</evidence>
<evidence type="ECO:0000256" key="11">
    <source>
        <dbReference type="SAM" id="Phobius"/>
    </source>
</evidence>
<keyword evidence="4" id="KW-1003">Cell membrane</keyword>
<reference evidence="12" key="1">
    <citation type="submission" date="2016-10" db="EMBL/GenBank/DDBJ databases">
        <title>Sequence of Gallionella enrichment culture.</title>
        <authorList>
            <person name="Poehlein A."/>
            <person name="Muehling M."/>
            <person name="Daniel R."/>
        </authorList>
    </citation>
    <scope>NUCLEOTIDE SEQUENCE</scope>
</reference>
<gene>
    <name evidence="12" type="primary">zntB</name>
    <name evidence="12" type="ORF">GALL_417480</name>
</gene>
<evidence type="ECO:0000256" key="7">
    <source>
        <dbReference type="ARBA" id="ARBA00022833"/>
    </source>
</evidence>
<organism evidence="12">
    <name type="scientific">mine drainage metagenome</name>
    <dbReference type="NCBI Taxonomy" id="410659"/>
    <lineage>
        <taxon>unclassified sequences</taxon>
        <taxon>metagenomes</taxon>
        <taxon>ecological metagenomes</taxon>
    </lineage>
</organism>
<keyword evidence="5" id="KW-0997">Cell inner membrane</keyword>
<evidence type="ECO:0000313" key="12">
    <source>
        <dbReference type="EMBL" id="OIQ76571.1"/>
    </source>
</evidence>
<dbReference type="GO" id="GO:0015095">
    <property type="term" value="F:magnesium ion transmembrane transporter activity"/>
    <property type="evidence" value="ECO:0007669"/>
    <property type="project" value="TreeGrafter"/>
</dbReference>
<dbReference type="GO" id="GO:0000287">
    <property type="term" value="F:magnesium ion binding"/>
    <property type="evidence" value="ECO:0007669"/>
    <property type="project" value="TreeGrafter"/>
</dbReference>
<dbReference type="GO" id="GO:0005886">
    <property type="term" value="C:plasma membrane"/>
    <property type="evidence" value="ECO:0007669"/>
    <property type="project" value="UniProtKB-SubCell"/>
</dbReference>
<keyword evidence="6 11" id="KW-0812">Transmembrane</keyword>
<accession>A0A1J5QGE3</accession>
<name>A0A1J5QGE3_9ZZZZ</name>
<keyword evidence="7" id="KW-0862">Zinc</keyword>
<evidence type="ECO:0000256" key="3">
    <source>
        <dbReference type="ARBA" id="ARBA00022448"/>
    </source>
</evidence>
<dbReference type="Gene3D" id="1.20.58.340">
    <property type="entry name" value="Magnesium transport protein CorA, transmembrane region"/>
    <property type="match status" value="2"/>
</dbReference>
<dbReference type="Gene3D" id="3.30.460.20">
    <property type="entry name" value="CorA soluble domain-like"/>
    <property type="match status" value="1"/>
</dbReference>
<dbReference type="Pfam" id="PF01544">
    <property type="entry name" value="CorA"/>
    <property type="match status" value="1"/>
</dbReference>
<dbReference type="AlphaFoldDB" id="A0A1J5QGE3"/>
<keyword evidence="10 11" id="KW-0472">Membrane</keyword>
<dbReference type="PANTHER" id="PTHR46494">
    <property type="entry name" value="CORA FAMILY METAL ION TRANSPORTER (EUROFUNG)"/>
    <property type="match status" value="1"/>
</dbReference>
<dbReference type="SUPFAM" id="SSF144083">
    <property type="entry name" value="Magnesium transport protein CorA, transmembrane region"/>
    <property type="match status" value="1"/>
</dbReference>